<evidence type="ECO:0000313" key="3">
    <source>
        <dbReference type="Proteomes" id="UP000601223"/>
    </source>
</evidence>
<dbReference type="GO" id="GO:0005737">
    <property type="term" value="C:cytoplasm"/>
    <property type="evidence" value="ECO:0007669"/>
    <property type="project" value="TreeGrafter"/>
</dbReference>
<dbReference type="InterPro" id="IPR016181">
    <property type="entry name" value="Acyl_CoA_acyltransferase"/>
</dbReference>
<dbReference type="PANTHER" id="PTHR43441:SF6">
    <property type="entry name" value="N-ACETYLTRANSFERASE DOMAIN-CONTAINING PROTEIN"/>
    <property type="match status" value="1"/>
</dbReference>
<feature type="domain" description="N-acetyltransferase" evidence="1">
    <location>
        <begin position="7"/>
        <end position="153"/>
    </location>
</feature>
<dbReference type="Pfam" id="PF13302">
    <property type="entry name" value="Acetyltransf_3"/>
    <property type="match status" value="1"/>
</dbReference>
<proteinExistence type="predicted"/>
<accession>A0A8J3J9R6</accession>
<dbReference type="SUPFAM" id="SSF55729">
    <property type="entry name" value="Acyl-CoA N-acyltransferases (Nat)"/>
    <property type="match status" value="1"/>
</dbReference>
<dbReference type="CDD" id="cd04301">
    <property type="entry name" value="NAT_SF"/>
    <property type="match status" value="1"/>
</dbReference>
<protein>
    <submittedName>
        <fullName evidence="2">GNAT family acetyltransferase</fullName>
    </submittedName>
</protein>
<keyword evidence="3" id="KW-1185">Reference proteome</keyword>
<dbReference type="RefSeq" id="WP_203743622.1">
    <property type="nucleotide sequence ID" value="NZ_BONF01000009.1"/>
</dbReference>
<dbReference type="EMBL" id="BONF01000009">
    <property type="protein sequence ID" value="GIF80241.1"/>
    <property type="molecule type" value="Genomic_DNA"/>
</dbReference>
<evidence type="ECO:0000313" key="2">
    <source>
        <dbReference type="EMBL" id="GIF80241.1"/>
    </source>
</evidence>
<dbReference type="InterPro" id="IPR051908">
    <property type="entry name" value="Ribosomal_N-acetyltransferase"/>
</dbReference>
<evidence type="ECO:0000259" key="1">
    <source>
        <dbReference type="PROSITE" id="PS51186"/>
    </source>
</evidence>
<name>A0A8J3J9R6_9ACTN</name>
<dbReference type="AlphaFoldDB" id="A0A8J3J9R6"/>
<dbReference type="PANTHER" id="PTHR43441">
    <property type="entry name" value="RIBOSOMAL-PROTEIN-SERINE ACETYLTRANSFERASE"/>
    <property type="match status" value="1"/>
</dbReference>
<sequence>MIETERLVLRPYRPILAARIADGAPRDPRWADGFPGDGEQLAARMFLQAGAPAGPWVPYTVELRATGQVVGGAGFHGPPDRAGTVEIGYGLVPGARGHGYATEAALALVEFAAHLGARCVVAELAHDNPPSANVLRRAGFTQTAPLCWARPLT</sequence>
<dbReference type="PROSITE" id="PS51186">
    <property type="entry name" value="GNAT"/>
    <property type="match status" value="1"/>
</dbReference>
<gene>
    <name evidence="2" type="ORF">Cba03nite_15900</name>
</gene>
<dbReference type="GO" id="GO:0008999">
    <property type="term" value="F:protein-N-terminal-alanine acetyltransferase activity"/>
    <property type="evidence" value="ECO:0007669"/>
    <property type="project" value="TreeGrafter"/>
</dbReference>
<comment type="caution">
    <text evidence="2">The sequence shown here is derived from an EMBL/GenBank/DDBJ whole genome shotgun (WGS) entry which is preliminary data.</text>
</comment>
<dbReference type="GO" id="GO:1990189">
    <property type="term" value="F:protein N-terminal-serine acetyltransferase activity"/>
    <property type="evidence" value="ECO:0007669"/>
    <property type="project" value="TreeGrafter"/>
</dbReference>
<organism evidence="2 3">
    <name type="scientific">Catellatospora bangladeshensis</name>
    <dbReference type="NCBI Taxonomy" id="310355"/>
    <lineage>
        <taxon>Bacteria</taxon>
        <taxon>Bacillati</taxon>
        <taxon>Actinomycetota</taxon>
        <taxon>Actinomycetes</taxon>
        <taxon>Micromonosporales</taxon>
        <taxon>Micromonosporaceae</taxon>
        <taxon>Catellatospora</taxon>
    </lineage>
</organism>
<dbReference type="Proteomes" id="UP000601223">
    <property type="component" value="Unassembled WGS sequence"/>
</dbReference>
<reference evidence="2 3" key="1">
    <citation type="submission" date="2021-01" db="EMBL/GenBank/DDBJ databases">
        <title>Whole genome shotgun sequence of Catellatospora bangladeshensis NBRC 107357.</title>
        <authorList>
            <person name="Komaki H."/>
            <person name="Tamura T."/>
        </authorList>
    </citation>
    <scope>NUCLEOTIDE SEQUENCE [LARGE SCALE GENOMIC DNA]</scope>
    <source>
        <strain evidence="2 3">NBRC 107357</strain>
    </source>
</reference>
<dbReference type="Gene3D" id="3.40.630.30">
    <property type="match status" value="1"/>
</dbReference>
<dbReference type="InterPro" id="IPR000182">
    <property type="entry name" value="GNAT_dom"/>
</dbReference>